<evidence type="ECO:0000313" key="9">
    <source>
        <dbReference type="EMBL" id="MCJ8151044.1"/>
    </source>
</evidence>
<keyword evidence="9" id="KW-0614">Plasmid</keyword>
<gene>
    <name evidence="9" type="ORF">MKI86_18005</name>
</gene>
<geneLocation type="plasmid" evidence="9">
    <name>unnamed</name>
</geneLocation>
<evidence type="ECO:0000256" key="6">
    <source>
        <dbReference type="SAM" id="Coils"/>
    </source>
</evidence>
<evidence type="ECO:0000256" key="1">
    <source>
        <dbReference type="ARBA" id="ARBA00004651"/>
    </source>
</evidence>
<accession>A0ABT0CRP0</accession>
<evidence type="ECO:0000259" key="8">
    <source>
        <dbReference type="Pfam" id="PF02706"/>
    </source>
</evidence>
<evidence type="ECO:0000256" key="3">
    <source>
        <dbReference type="ARBA" id="ARBA00022692"/>
    </source>
</evidence>
<comment type="subcellular location">
    <subcellularLocation>
        <location evidence="1">Cell membrane</location>
        <topology evidence="1">Multi-pass membrane protein</topology>
    </subcellularLocation>
</comment>
<feature type="coiled-coil region" evidence="6">
    <location>
        <begin position="354"/>
        <end position="388"/>
    </location>
</feature>
<proteinExistence type="predicted"/>
<comment type="caution">
    <text evidence="9">The sequence shown here is derived from an EMBL/GenBank/DDBJ whole genome shotgun (WGS) entry which is preliminary data.</text>
</comment>
<feature type="domain" description="Polysaccharide chain length determinant N-terminal" evidence="8">
    <location>
        <begin position="15"/>
        <end position="103"/>
    </location>
</feature>
<evidence type="ECO:0000256" key="5">
    <source>
        <dbReference type="ARBA" id="ARBA00023136"/>
    </source>
</evidence>
<dbReference type="InterPro" id="IPR003856">
    <property type="entry name" value="LPS_length_determ_N"/>
</dbReference>
<keyword evidence="6" id="KW-0175">Coiled coil</keyword>
<feature type="coiled-coil region" evidence="6">
    <location>
        <begin position="191"/>
        <end position="254"/>
    </location>
</feature>
<feature type="transmembrane region" description="Helical" evidence="7">
    <location>
        <begin position="29"/>
        <end position="48"/>
    </location>
</feature>
<dbReference type="PANTHER" id="PTHR32309">
    <property type="entry name" value="TYROSINE-PROTEIN KINASE"/>
    <property type="match status" value="1"/>
</dbReference>
<keyword evidence="3 7" id="KW-0812">Transmembrane</keyword>
<evidence type="ECO:0000256" key="2">
    <source>
        <dbReference type="ARBA" id="ARBA00022475"/>
    </source>
</evidence>
<evidence type="ECO:0000256" key="4">
    <source>
        <dbReference type="ARBA" id="ARBA00022989"/>
    </source>
</evidence>
<dbReference type="Pfam" id="PF02706">
    <property type="entry name" value="Wzz"/>
    <property type="match status" value="1"/>
</dbReference>
<dbReference type="InterPro" id="IPR050445">
    <property type="entry name" value="Bact_polysacc_biosynth/exp"/>
</dbReference>
<keyword evidence="2" id="KW-1003">Cell membrane</keyword>
<evidence type="ECO:0000256" key="7">
    <source>
        <dbReference type="SAM" id="Phobius"/>
    </source>
</evidence>
<keyword evidence="10" id="KW-1185">Reference proteome</keyword>
<organism evidence="9 10">
    <name type="scientific">Shinella sedimenti</name>
    <dbReference type="NCBI Taxonomy" id="2919913"/>
    <lineage>
        <taxon>Bacteria</taxon>
        <taxon>Pseudomonadati</taxon>
        <taxon>Pseudomonadota</taxon>
        <taxon>Alphaproteobacteria</taxon>
        <taxon>Hyphomicrobiales</taxon>
        <taxon>Rhizobiaceae</taxon>
        <taxon>Shinella</taxon>
    </lineage>
</organism>
<dbReference type="RefSeq" id="WP_241603596.1">
    <property type="nucleotide sequence ID" value="NZ_JAKVIN010000007.1"/>
</dbReference>
<reference evidence="9 10" key="1">
    <citation type="submission" date="2022-02" db="EMBL/GenBank/DDBJ databases">
        <title>Shinella B3.7 sp. nov., isolated from Sediment (Zhairuo Island).</title>
        <authorList>
            <person name="Chen G."/>
        </authorList>
    </citation>
    <scope>NUCLEOTIDE SEQUENCE [LARGE SCALE GENOMIC DNA]</scope>
    <source>
        <strain evidence="9 10">B3.7</strain>
        <plasmid evidence="9">unnamed</plasmid>
    </source>
</reference>
<sequence>MTALASTGSFLPPLFDVGDLWARLWRGRWRVSACVVAALSLALLYLAVTTPTYTATASLLVDPRDARSTQFETVLPGIGADSAAVASQVFVIESRDLLMRVFESQRIAQDPEFADPGILSFLTGAGGRERDAIFRRFEKRVSVERAGLTYVIKVGFKSRSAQKAAMIANAIVARYTAGLAGERENANDDVNARLKGRLSALQRNVAEAERAVAEFKVRHELLDPAAGGTLQSQIDQLTTQVIDARAKADAARGRYEQAVAAERAQPGAARLSEIVSSVALDGLRADYNQRAATMANADTVYQPHHPTVRRLRSELSRTKALMAAEAGRITRELKAKQDLADEAVEVLETKVVEMRAKSQAADAARVELRRLEAKADAARTVLDDVLKRTEETAQMRGLQLSEARVIGVASPPVQPSWPTPALVLPVSAAIGFLAGCGLAVTGGSPRSGRAEAKLLNVTPRGSLAGSQVVPVHLGRYELPGVAGMSMPARMRAMRRRLLHPSGAVFSRSTLQLVRRIVARLEEHPAPYMLLVSSVDSPSEAQLTGAMIGLGLQQAGQKVLIVEFVKHGRSGSVMAGVSVNGASGLPTIVRSLAPGTNGRAFTLEAHLDGFDFILLLAPPIGIAGWDAAHFGSVDLMLFTFTPADAGARMRDQLRRALRDSDMQRSATLIVAIDDEPCDNPAIKERSDAEG</sequence>
<name>A0ABT0CRP0_9HYPH</name>
<dbReference type="Proteomes" id="UP001201844">
    <property type="component" value="Unassembled WGS sequence"/>
</dbReference>
<keyword evidence="4 7" id="KW-1133">Transmembrane helix</keyword>
<evidence type="ECO:0000313" key="10">
    <source>
        <dbReference type="Proteomes" id="UP001201844"/>
    </source>
</evidence>
<dbReference type="EMBL" id="JAKVIN010000007">
    <property type="protein sequence ID" value="MCJ8151044.1"/>
    <property type="molecule type" value="Genomic_DNA"/>
</dbReference>
<keyword evidence="5 7" id="KW-0472">Membrane</keyword>
<protein>
    <submittedName>
        <fullName evidence="9">GumC family protein</fullName>
    </submittedName>
</protein>
<dbReference type="PANTHER" id="PTHR32309:SF13">
    <property type="entry name" value="FERRIC ENTEROBACTIN TRANSPORT PROTEIN FEPE"/>
    <property type="match status" value="1"/>
</dbReference>